<name>A0A162WI30_PHYB8</name>
<gene>
    <name evidence="1" type="ORF">PHYBLDRAFT_174313</name>
</gene>
<dbReference type="VEuPathDB" id="FungiDB:PHYBLDRAFT_174313"/>
<accession>A0A162WI30</accession>
<dbReference type="RefSeq" id="XP_018285315.1">
    <property type="nucleotide sequence ID" value="XM_018437226.1"/>
</dbReference>
<proteinExistence type="predicted"/>
<protein>
    <submittedName>
        <fullName evidence="1">Uncharacterized protein</fullName>
    </submittedName>
</protein>
<dbReference type="EMBL" id="KV441024">
    <property type="protein sequence ID" value="OAD67275.1"/>
    <property type="molecule type" value="Genomic_DNA"/>
</dbReference>
<dbReference type="Proteomes" id="UP000077315">
    <property type="component" value="Unassembled WGS sequence"/>
</dbReference>
<sequence>MLIYPIPMIVALFGEPEDISQSSSSSIASWLTKKKHLRRKLGIMSRDKQVAESKDVYITTKARKTCKIQTEKSKRPFSNLLRNDGFMADAVLFNKVNRSAEDYKFCCEQEVDIEHVVQTVVNRDPARFFLWC</sequence>
<dbReference type="AlphaFoldDB" id="A0A162WI30"/>
<keyword evidence="2" id="KW-1185">Reference proteome</keyword>
<organism evidence="1 2">
    <name type="scientific">Phycomyces blakesleeanus (strain ATCC 8743b / DSM 1359 / FGSC 10004 / NBRC 33097 / NRRL 1555)</name>
    <dbReference type="NCBI Taxonomy" id="763407"/>
    <lineage>
        <taxon>Eukaryota</taxon>
        <taxon>Fungi</taxon>
        <taxon>Fungi incertae sedis</taxon>
        <taxon>Mucoromycota</taxon>
        <taxon>Mucoromycotina</taxon>
        <taxon>Mucoromycetes</taxon>
        <taxon>Mucorales</taxon>
        <taxon>Phycomycetaceae</taxon>
        <taxon>Phycomyces</taxon>
    </lineage>
</organism>
<evidence type="ECO:0000313" key="1">
    <source>
        <dbReference type="EMBL" id="OAD67275.1"/>
    </source>
</evidence>
<dbReference type="InParanoid" id="A0A162WI30"/>
<reference evidence="2" key="1">
    <citation type="submission" date="2015-06" db="EMBL/GenBank/DDBJ databases">
        <title>Expansion of signal transduction pathways in fungi by whole-genome duplication.</title>
        <authorList>
            <consortium name="DOE Joint Genome Institute"/>
            <person name="Corrochano L.M."/>
            <person name="Kuo A."/>
            <person name="Marcet-Houben M."/>
            <person name="Polaino S."/>
            <person name="Salamov A."/>
            <person name="Villalobos J.M."/>
            <person name="Alvarez M.I."/>
            <person name="Avalos J."/>
            <person name="Benito E.P."/>
            <person name="Benoit I."/>
            <person name="Burger G."/>
            <person name="Camino L.P."/>
            <person name="Canovas D."/>
            <person name="Cerda-Olmedo E."/>
            <person name="Cheng J.-F."/>
            <person name="Dominguez A."/>
            <person name="Elias M."/>
            <person name="Eslava A.P."/>
            <person name="Glaser F."/>
            <person name="Grimwood J."/>
            <person name="Gutierrez G."/>
            <person name="Heitman J."/>
            <person name="Henrissat B."/>
            <person name="Iturriaga E.A."/>
            <person name="Lang B.F."/>
            <person name="Lavin J.L."/>
            <person name="Lee S."/>
            <person name="Li W."/>
            <person name="Lindquist E."/>
            <person name="Lopez-Garcia S."/>
            <person name="Luque E.M."/>
            <person name="Marcos A.T."/>
            <person name="Martin J."/>
            <person name="McCluskey K."/>
            <person name="Medina H.R."/>
            <person name="Miralles-Duran A."/>
            <person name="Miyazaki A."/>
            <person name="Munoz-Torres E."/>
            <person name="Oguiza J.A."/>
            <person name="Ohm R."/>
            <person name="Olmedo M."/>
            <person name="Orejas M."/>
            <person name="Ortiz-Castellanos L."/>
            <person name="Pisabarro A.G."/>
            <person name="Rodriguez-Romero J."/>
            <person name="Ruiz-Herrera J."/>
            <person name="Ruiz-Vazquez R."/>
            <person name="Sanz C."/>
            <person name="Schackwitz W."/>
            <person name="Schmutz J."/>
            <person name="Shahriari M."/>
            <person name="Shelest E."/>
            <person name="Silva-Franco F."/>
            <person name="Soanes D."/>
            <person name="Syed K."/>
            <person name="Tagua V.G."/>
            <person name="Talbot N.J."/>
            <person name="Thon M."/>
            <person name="De vries R.P."/>
            <person name="Wiebenga A."/>
            <person name="Yadav J.S."/>
            <person name="Braun E.L."/>
            <person name="Baker S."/>
            <person name="Garre V."/>
            <person name="Horwitz B."/>
            <person name="Torres-Martinez S."/>
            <person name="Idnurm A."/>
            <person name="Herrera-Estrella A."/>
            <person name="Gabaldon T."/>
            <person name="Grigoriev I.V."/>
        </authorList>
    </citation>
    <scope>NUCLEOTIDE SEQUENCE [LARGE SCALE GENOMIC DNA]</scope>
    <source>
        <strain evidence="2">NRRL 1555(-)</strain>
    </source>
</reference>
<dbReference type="GeneID" id="28998132"/>
<evidence type="ECO:0000313" key="2">
    <source>
        <dbReference type="Proteomes" id="UP000077315"/>
    </source>
</evidence>